<dbReference type="InterPro" id="IPR011060">
    <property type="entry name" value="RibuloseP-bd_barrel"/>
</dbReference>
<keyword evidence="5 9" id="KW-0028">Amino-acid biosynthesis</keyword>
<proteinExistence type="inferred from homology"/>
<dbReference type="InterPro" id="IPR044643">
    <property type="entry name" value="TrpF_fam"/>
</dbReference>
<dbReference type="EMBL" id="SRJF01000006">
    <property type="protein sequence ID" value="TGA79475.1"/>
    <property type="molecule type" value="Genomic_DNA"/>
</dbReference>
<dbReference type="GO" id="GO:0004640">
    <property type="term" value="F:phosphoribosylanthranilate isomerase activity"/>
    <property type="evidence" value="ECO:0007669"/>
    <property type="project" value="UniProtKB-EC"/>
</dbReference>
<keyword evidence="6 9" id="KW-0822">Tryptophan biosynthesis</keyword>
<evidence type="ECO:0000256" key="5">
    <source>
        <dbReference type="ARBA" id="ARBA00022605"/>
    </source>
</evidence>
<keyword evidence="12" id="KW-1185">Reference proteome</keyword>
<comment type="pathway">
    <text evidence="2 9">Amino-acid biosynthesis; L-tryptophan biosynthesis; L-tryptophan from chorismate: step 3/5.</text>
</comment>
<dbReference type="InterPro" id="IPR013785">
    <property type="entry name" value="Aldolase_TIM"/>
</dbReference>
<evidence type="ECO:0000256" key="2">
    <source>
        <dbReference type="ARBA" id="ARBA00004664"/>
    </source>
</evidence>
<dbReference type="NCBIfam" id="NF010563">
    <property type="entry name" value="PRK13958.1"/>
    <property type="match status" value="1"/>
</dbReference>
<dbReference type="InterPro" id="IPR001240">
    <property type="entry name" value="PRAI_dom"/>
</dbReference>
<gene>
    <name evidence="9" type="primary">trpF</name>
    <name evidence="11" type="ORF">E2556_05820</name>
</gene>
<feature type="domain" description="N-(5'phosphoribosyl) anthranilate isomerase (PRAI)" evidence="10">
    <location>
        <begin position="4"/>
        <end position="202"/>
    </location>
</feature>
<comment type="caution">
    <text evidence="11">The sequence shown here is derived from an EMBL/GenBank/DDBJ whole genome shotgun (WGS) entry which is preliminary data.</text>
</comment>
<dbReference type="Pfam" id="PF00697">
    <property type="entry name" value="PRAI"/>
    <property type="match status" value="1"/>
</dbReference>
<accession>A0ABY2KG26</accession>
<evidence type="ECO:0000256" key="4">
    <source>
        <dbReference type="ARBA" id="ARBA00022272"/>
    </source>
</evidence>
<evidence type="ECO:0000256" key="8">
    <source>
        <dbReference type="ARBA" id="ARBA00023235"/>
    </source>
</evidence>
<keyword evidence="8 9" id="KW-0413">Isomerase</keyword>
<organism evidence="11 12">
    <name type="scientific">Staphylococcus croceilyticus</name>
    <dbReference type="NCBI Taxonomy" id="319942"/>
    <lineage>
        <taxon>Bacteria</taxon>
        <taxon>Bacillati</taxon>
        <taxon>Bacillota</taxon>
        <taxon>Bacilli</taxon>
        <taxon>Bacillales</taxon>
        <taxon>Staphylococcaceae</taxon>
        <taxon>Staphylococcus</taxon>
    </lineage>
</organism>
<dbReference type="Gene3D" id="3.20.20.70">
    <property type="entry name" value="Aldolase class I"/>
    <property type="match status" value="1"/>
</dbReference>
<comment type="catalytic activity">
    <reaction evidence="1 9">
        <text>N-(5-phospho-beta-D-ribosyl)anthranilate = 1-(2-carboxyphenylamino)-1-deoxy-D-ribulose 5-phosphate</text>
        <dbReference type="Rhea" id="RHEA:21540"/>
        <dbReference type="ChEBI" id="CHEBI:18277"/>
        <dbReference type="ChEBI" id="CHEBI:58613"/>
        <dbReference type="EC" id="5.3.1.24"/>
    </reaction>
</comment>
<dbReference type="PANTHER" id="PTHR42894">
    <property type="entry name" value="N-(5'-PHOSPHORIBOSYL)ANTHRANILATE ISOMERASE"/>
    <property type="match status" value="1"/>
</dbReference>
<dbReference type="PANTHER" id="PTHR42894:SF1">
    <property type="entry name" value="N-(5'-PHOSPHORIBOSYL)ANTHRANILATE ISOMERASE"/>
    <property type="match status" value="1"/>
</dbReference>
<evidence type="ECO:0000313" key="11">
    <source>
        <dbReference type="EMBL" id="TGA79475.1"/>
    </source>
</evidence>
<keyword evidence="7 9" id="KW-0057">Aromatic amino acid biosynthesis</keyword>
<dbReference type="EC" id="5.3.1.24" evidence="3 9"/>
<sequence>MILKFCGFKTIKDVAKVKSLNIDMIGFIHFPKSKRHVDIQHLNNLMHLVPRNIEKVVVVVNPTFEEIQNLIINTPLDCIQFHGNEPVELIKKTKENFKNIKIVKALPAIENIAKSIKRYENCTDLLIIDTPSEQYGGSGRKFNWKLLNDIQTSTPFLIAGGLDVESIQQLEQLNLKHAGYDISSGIESNHKKDLTKMNKIVNLVKGELNYEEHPNRS</sequence>
<reference evidence="11 12" key="1">
    <citation type="submission" date="2019-04" db="EMBL/GenBank/DDBJ databases">
        <title>Genomic characterization of Staphylococcus petrasii strains.</title>
        <authorList>
            <person name="Vrbovska V."/>
            <person name="Kovarovic V."/>
            <person name="Maslanova I."/>
            <person name="Indrakova A."/>
            <person name="Petras P."/>
            <person name="Sedo O."/>
            <person name="Svec P."/>
            <person name="Fisarova L."/>
            <person name="Sedlacek I."/>
            <person name="Doskar J."/>
            <person name="Pantucek R."/>
        </authorList>
    </citation>
    <scope>NUCLEOTIDE SEQUENCE [LARGE SCALE GENOMIC DNA]</scope>
    <source>
        <strain evidence="11 12">CCM 8421</strain>
    </source>
</reference>
<evidence type="ECO:0000256" key="9">
    <source>
        <dbReference type="HAMAP-Rule" id="MF_00135"/>
    </source>
</evidence>
<dbReference type="Proteomes" id="UP000298482">
    <property type="component" value="Unassembled WGS sequence"/>
</dbReference>
<evidence type="ECO:0000313" key="12">
    <source>
        <dbReference type="Proteomes" id="UP000298482"/>
    </source>
</evidence>
<dbReference type="SUPFAM" id="SSF51366">
    <property type="entry name" value="Ribulose-phoshate binding barrel"/>
    <property type="match status" value="1"/>
</dbReference>
<protein>
    <recommendedName>
        <fullName evidence="4 9">N-(5'-phosphoribosyl)anthranilate isomerase</fullName>
        <shortName evidence="9">PRAI</shortName>
        <ecNumber evidence="3 9">5.3.1.24</ecNumber>
    </recommendedName>
</protein>
<evidence type="ECO:0000259" key="10">
    <source>
        <dbReference type="Pfam" id="PF00697"/>
    </source>
</evidence>
<evidence type="ECO:0000256" key="1">
    <source>
        <dbReference type="ARBA" id="ARBA00001164"/>
    </source>
</evidence>
<dbReference type="HAMAP" id="MF_00135">
    <property type="entry name" value="PRAI"/>
    <property type="match status" value="1"/>
</dbReference>
<name>A0ABY2KG26_9STAP</name>
<evidence type="ECO:0000256" key="7">
    <source>
        <dbReference type="ARBA" id="ARBA00023141"/>
    </source>
</evidence>
<evidence type="ECO:0000256" key="3">
    <source>
        <dbReference type="ARBA" id="ARBA00012572"/>
    </source>
</evidence>
<comment type="similarity">
    <text evidence="9">Belongs to the TrpF family.</text>
</comment>
<dbReference type="CDD" id="cd00405">
    <property type="entry name" value="PRAI"/>
    <property type="match status" value="1"/>
</dbReference>
<evidence type="ECO:0000256" key="6">
    <source>
        <dbReference type="ARBA" id="ARBA00022822"/>
    </source>
</evidence>
<dbReference type="RefSeq" id="WP_103329541.1">
    <property type="nucleotide sequence ID" value="NZ_PPRD01000065.1"/>
</dbReference>